<name>A0A075FV74_9ARCH</name>
<evidence type="ECO:0000256" key="3">
    <source>
        <dbReference type="ARBA" id="ARBA00022884"/>
    </source>
</evidence>
<dbReference type="HAMAP" id="MF_01337_A">
    <property type="entry name" value="Ribosomal_uL18_A"/>
    <property type="match status" value="1"/>
</dbReference>
<dbReference type="GO" id="GO:0022625">
    <property type="term" value="C:cytosolic large ribosomal subunit"/>
    <property type="evidence" value="ECO:0007669"/>
    <property type="project" value="TreeGrafter"/>
</dbReference>
<protein>
    <recommendedName>
        <fullName evidence="6">Large ribosomal subunit protein uL18</fullName>
    </recommendedName>
</protein>
<dbReference type="PANTHER" id="PTHR23410:SF12">
    <property type="entry name" value="LARGE RIBOSOMAL SUBUNIT PROTEIN UL18"/>
    <property type="match status" value="1"/>
</dbReference>
<dbReference type="InterPro" id="IPR005485">
    <property type="entry name" value="Rbsml_uL18_euk_arch"/>
</dbReference>
<evidence type="ECO:0000256" key="1">
    <source>
        <dbReference type="ARBA" id="ARBA00007116"/>
    </source>
</evidence>
<accession>A0A075FV74</accession>
<keyword evidence="2 6" id="KW-0699">rRNA-binding</keyword>
<gene>
    <name evidence="7" type="primary">RP-L18</name>
    <name evidence="6" type="synonym">rpl18</name>
    <name evidence="7" type="synonym">rplR</name>
</gene>
<dbReference type="PANTHER" id="PTHR23410">
    <property type="entry name" value="RIBOSOMAL PROTEIN L5-RELATED"/>
    <property type="match status" value="1"/>
</dbReference>
<evidence type="ECO:0000256" key="6">
    <source>
        <dbReference type="HAMAP-Rule" id="MF_01337"/>
    </source>
</evidence>
<keyword evidence="4 6" id="KW-0689">Ribosomal protein</keyword>
<dbReference type="GO" id="GO:0003735">
    <property type="term" value="F:structural constituent of ribosome"/>
    <property type="evidence" value="ECO:0007669"/>
    <property type="project" value="InterPro"/>
</dbReference>
<evidence type="ECO:0000256" key="4">
    <source>
        <dbReference type="ARBA" id="ARBA00022980"/>
    </source>
</evidence>
<dbReference type="Pfam" id="PF17144">
    <property type="entry name" value="Ribosomal_L5e"/>
    <property type="match status" value="1"/>
</dbReference>
<evidence type="ECO:0000256" key="5">
    <source>
        <dbReference type="ARBA" id="ARBA00023274"/>
    </source>
</evidence>
<organism evidence="7">
    <name type="scientific">uncultured marine thaumarchaeote AD1000_33_G09</name>
    <dbReference type="NCBI Taxonomy" id="1455909"/>
    <lineage>
        <taxon>Archaea</taxon>
        <taxon>Nitrososphaerota</taxon>
        <taxon>environmental samples</taxon>
    </lineage>
</organism>
<evidence type="ECO:0000313" key="7">
    <source>
        <dbReference type="EMBL" id="AIE93356.1"/>
    </source>
</evidence>
<keyword evidence="5 6" id="KW-0687">Ribonucleoprotein</keyword>
<dbReference type="GO" id="GO:0006412">
    <property type="term" value="P:translation"/>
    <property type="evidence" value="ECO:0007669"/>
    <property type="project" value="UniProtKB-UniRule"/>
</dbReference>
<evidence type="ECO:0000256" key="2">
    <source>
        <dbReference type="ARBA" id="ARBA00022730"/>
    </source>
</evidence>
<dbReference type="NCBIfam" id="NF006342">
    <property type="entry name" value="PRK08569.1"/>
    <property type="match status" value="1"/>
</dbReference>
<dbReference type="EMBL" id="KF900391">
    <property type="protein sequence ID" value="AIE93356.1"/>
    <property type="molecule type" value="Genomic_DNA"/>
</dbReference>
<comment type="function">
    <text evidence="6">This is one of the proteins that bind and probably mediate the attachment of the 5S RNA into the large ribosomal subunit, where it forms part of the central protuberance.</text>
</comment>
<dbReference type="Gene3D" id="3.30.420.100">
    <property type="match status" value="1"/>
</dbReference>
<dbReference type="InterPro" id="IPR057267">
    <property type="entry name" value="Rbsml_uL18_arch"/>
</dbReference>
<dbReference type="GO" id="GO:0008097">
    <property type="term" value="F:5S rRNA binding"/>
    <property type="evidence" value="ECO:0007669"/>
    <property type="project" value="InterPro"/>
</dbReference>
<sequence>MTRNTHVPIFKRRRTGQTDYSKRKSMIISRSVILSIRISNKHSIFQFIEPKIEGDLVKSSSHSSQITKLGWKGSGKSLHGLYLTGYLAGKKAKSTGLDKAILYIGRREFSSGSKIIYALKGVIDAGIDIPANNDIFPDSEKFKTDTTQKIIEEINSKYG</sequence>
<dbReference type="GO" id="GO:0000027">
    <property type="term" value="P:ribosomal large subunit assembly"/>
    <property type="evidence" value="ECO:0007669"/>
    <property type="project" value="TreeGrafter"/>
</dbReference>
<dbReference type="AlphaFoldDB" id="A0A075FV74"/>
<proteinExistence type="inferred from homology"/>
<reference evidence="7" key="1">
    <citation type="journal article" date="2014" name="Genome Biol. Evol.">
        <title>Pangenome evidence for extensive interdomain horizontal transfer affecting lineage core and shell genes in uncultured planktonic thaumarchaeota and euryarchaeota.</title>
        <authorList>
            <person name="Deschamps P."/>
            <person name="Zivanovic Y."/>
            <person name="Moreira D."/>
            <person name="Rodriguez-Valera F."/>
            <person name="Lopez-Garcia P."/>
        </authorList>
    </citation>
    <scope>NUCLEOTIDE SEQUENCE</scope>
</reference>
<comment type="similarity">
    <text evidence="1 6">Belongs to the universal ribosomal protein uL18 family.</text>
</comment>
<dbReference type="SUPFAM" id="SSF53137">
    <property type="entry name" value="Translational machinery components"/>
    <property type="match status" value="1"/>
</dbReference>
<keyword evidence="3 6" id="KW-0694">RNA-binding</keyword>
<comment type="subunit">
    <text evidence="6">Part of the 50S ribosomal subunit. Contacts the 5S and 23S rRNAs.</text>
</comment>